<proteinExistence type="predicted"/>
<gene>
    <name evidence="1" type="ORF">F5148DRAFT_1193953</name>
</gene>
<comment type="caution">
    <text evidence="1">The sequence shown here is derived from an EMBL/GenBank/DDBJ whole genome shotgun (WGS) entry which is preliminary data.</text>
</comment>
<sequence length="220" mass="24474">MISPQPDHESNTPEGISYGPPTAAIPMDKPSGPTLGTRLIIFSALVLPSALIPLLVLRRSVNSLHRKIDELSGATRDLRHEFKSIMLELSVRREQHERLQAMISETREGLEELRGKTQRMGRERARADVRTWDQVQELVSSDQTQISRLRQLGTSLADIAAFMQEIQLRFTPGIDERGIERLRFLAMQFEGMGKVKTADAGGKGSTDTLRDSGSKVKGGQ</sequence>
<dbReference type="Proteomes" id="UP001207468">
    <property type="component" value="Unassembled WGS sequence"/>
</dbReference>
<evidence type="ECO:0000313" key="2">
    <source>
        <dbReference type="Proteomes" id="UP001207468"/>
    </source>
</evidence>
<accession>A0ACC0UAB5</accession>
<protein>
    <submittedName>
        <fullName evidence="1">Uncharacterized protein</fullName>
    </submittedName>
</protein>
<reference evidence="1" key="1">
    <citation type="submission" date="2021-03" db="EMBL/GenBank/DDBJ databases">
        <title>Evolutionary priming and transition to the ectomycorrhizal habit in an iconic lineage of mushroom-forming fungi: is preadaptation a requirement?</title>
        <authorList>
            <consortium name="DOE Joint Genome Institute"/>
            <person name="Looney B.P."/>
            <person name="Miyauchi S."/>
            <person name="Morin E."/>
            <person name="Drula E."/>
            <person name="Courty P.E."/>
            <person name="Chicoki N."/>
            <person name="Fauchery L."/>
            <person name="Kohler A."/>
            <person name="Kuo A."/>
            <person name="LaButti K."/>
            <person name="Pangilinan J."/>
            <person name="Lipzen A."/>
            <person name="Riley R."/>
            <person name="Andreopoulos W."/>
            <person name="He G."/>
            <person name="Johnson J."/>
            <person name="Barry K.W."/>
            <person name="Grigoriev I.V."/>
            <person name="Nagy L."/>
            <person name="Hibbett D."/>
            <person name="Henrissat B."/>
            <person name="Matheny P.B."/>
            <person name="Labbe J."/>
            <person name="Martin A.F."/>
        </authorList>
    </citation>
    <scope>NUCLEOTIDE SEQUENCE</scope>
    <source>
        <strain evidence="1">BPL698</strain>
    </source>
</reference>
<name>A0ACC0UAB5_9AGAM</name>
<evidence type="ECO:0000313" key="1">
    <source>
        <dbReference type="EMBL" id="KAI9508654.1"/>
    </source>
</evidence>
<dbReference type="EMBL" id="JAGFNK010000082">
    <property type="protein sequence ID" value="KAI9508654.1"/>
    <property type="molecule type" value="Genomic_DNA"/>
</dbReference>
<organism evidence="1 2">
    <name type="scientific">Russula earlei</name>
    <dbReference type="NCBI Taxonomy" id="71964"/>
    <lineage>
        <taxon>Eukaryota</taxon>
        <taxon>Fungi</taxon>
        <taxon>Dikarya</taxon>
        <taxon>Basidiomycota</taxon>
        <taxon>Agaricomycotina</taxon>
        <taxon>Agaricomycetes</taxon>
        <taxon>Russulales</taxon>
        <taxon>Russulaceae</taxon>
        <taxon>Russula</taxon>
    </lineage>
</organism>
<keyword evidence="2" id="KW-1185">Reference proteome</keyword>